<dbReference type="PANTHER" id="PTHR43791:SF70">
    <property type="entry name" value="MAJOR FACILITATOR SUPERFAMILY (MFS) PROFILE DOMAIN-CONTAINING PROTEIN"/>
    <property type="match status" value="1"/>
</dbReference>
<feature type="transmembrane region" description="Helical" evidence="8">
    <location>
        <begin position="164"/>
        <end position="185"/>
    </location>
</feature>
<evidence type="ECO:0000313" key="9">
    <source>
        <dbReference type="EMBL" id="KAF5599171.1"/>
    </source>
</evidence>
<dbReference type="OrthoDB" id="6730379at2759"/>
<reference evidence="9 10" key="1">
    <citation type="submission" date="2020-05" db="EMBL/GenBank/DDBJ databases">
        <title>Identification and distribution of gene clusters putatively required for synthesis of sphingolipid metabolism inhibitors in phylogenetically diverse species of the filamentous fungus Fusarium.</title>
        <authorList>
            <person name="Kim H.-S."/>
            <person name="Busman M."/>
            <person name="Brown D.W."/>
            <person name="Divon H."/>
            <person name="Uhlig S."/>
            <person name="Proctor R.H."/>
        </authorList>
    </citation>
    <scope>NUCLEOTIDE SEQUENCE [LARGE SCALE GENOMIC DNA]</scope>
    <source>
        <strain evidence="9 10">NRRL 36939</strain>
    </source>
</reference>
<feature type="transmembrane region" description="Helical" evidence="8">
    <location>
        <begin position="335"/>
        <end position="355"/>
    </location>
</feature>
<organism evidence="9 10">
    <name type="scientific">Fusarium pseudocircinatum</name>
    <dbReference type="NCBI Taxonomy" id="56676"/>
    <lineage>
        <taxon>Eukaryota</taxon>
        <taxon>Fungi</taxon>
        <taxon>Dikarya</taxon>
        <taxon>Ascomycota</taxon>
        <taxon>Pezizomycotina</taxon>
        <taxon>Sordariomycetes</taxon>
        <taxon>Hypocreomycetidae</taxon>
        <taxon>Hypocreales</taxon>
        <taxon>Nectriaceae</taxon>
        <taxon>Fusarium</taxon>
        <taxon>Fusarium fujikuroi species complex</taxon>
    </lineage>
</organism>
<feature type="transmembrane region" description="Helical" evidence="8">
    <location>
        <begin position="271"/>
        <end position="295"/>
    </location>
</feature>
<protein>
    <submittedName>
        <fullName evidence="9">DAL5-allantoate ureidosuccinate permease</fullName>
    </submittedName>
</protein>
<keyword evidence="3 8" id="KW-0812">Transmembrane</keyword>
<dbReference type="GO" id="GO:0022857">
    <property type="term" value="F:transmembrane transporter activity"/>
    <property type="evidence" value="ECO:0007669"/>
    <property type="project" value="InterPro"/>
</dbReference>
<keyword evidence="2" id="KW-0813">Transport</keyword>
<sequence length="488" mass="54455">MSDTPKPIVESPPSVEAIEDSELKGGRNEMDVRDRENAVGYSEYLEARDIEFSDAEAKKLRWKLDLVILPMFLVTQALQFMDKTSLNYANLFGYQEALGLKGNQFNYLSAMVYAGYFFGQYPCGWLIGRFPAQKVMAISVFLWGLMVIIMTQSRDYSSALAVRFIMGVFEAAVTPGLTLMTGFWYTRREIPLRQCIWYSSLGWGGILGGATCLWAFVIWFLLPDSPSNARFLNHRERLIAVKRVASNETGIKNKAFDKEQVVLGFTDLKTLLLFTSVFAAAIPNGVVNSFSTIIIRDMGFSTTRTTQLKSVGDAVQIIGLIIGGSIILNVPNSRLLTATVANMLCTISAACMAYLPRDNTWGRLVCFWLVNTQSVGFTVSLTTISSNMAGYTHRSLASALVFTAYCWGNFAGPFVVKKSEAPHFTGATIGLLVGYAIKFCCHLGLLVYMYLVNRHRNKTYGAPNKERSNEAGMRDQTEFENKDFRYVL</sequence>
<dbReference type="InterPro" id="IPR036259">
    <property type="entry name" value="MFS_trans_sf"/>
</dbReference>
<evidence type="ECO:0000256" key="7">
    <source>
        <dbReference type="SAM" id="MobiDB-lite"/>
    </source>
</evidence>
<keyword evidence="10" id="KW-1185">Reference proteome</keyword>
<keyword evidence="5 8" id="KW-0472">Membrane</keyword>
<dbReference type="PANTHER" id="PTHR43791">
    <property type="entry name" value="PERMEASE-RELATED"/>
    <property type="match status" value="1"/>
</dbReference>
<dbReference type="AlphaFoldDB" id="A0A8H5PLK4"/>
<feature type="transmembrane region" description="Helical" evidence="8">
    <location>
        <begin position="428"/>
        <end position="451"/>
    </location>
</feature>
<feature type="region of interest" description="Disordered" evidence="7">
    <location>
        <begin position="1"/>
        <end position="29"/>
    </location>
</feature>
<evidence type="ECO:0000313" key="10">
    <source>
        <dbReference type="Proteomes" id="UP000546213"/>
    </source>
</evidence>
<feature type="transmembrane region" description="Helical" evidence="8">
    <location>
        <begin position="197"/>
        <end position="222"/>
    </location>
</feature>
<dbReference type="Gene3D" id="1.20.1250.20">
    <property type="entry name" value="MFS general substrate transporter like domains"/>
    <property type="match status" value="2"/>
</dbReference>
<evidence type="ECO:0000256" key="6">
    <source>
        <dbReference type="ARBA" id="ARBA00023180"/>
    </source>
</evidence>
<comment type="caution">
    <text evidence="9">The sequence shown here is derived from an EMBL/GenBank/DDBJ whole genome shotgun (WGS) entry which is preliminary data.</text>
</comment>
<evidence type="ECO:0000256" key="2">
    <source>
        <dbReference type="ARBA" id="ARBA00022448"/>
    </source>
</evidence>
<evidence type="ECO:0000256" key="5">
    <source>
        <dbReference type="ARBA" id="ARBA00023136"/>
    </source>
</evidence>
<dbReference type="GO" id="GO:0016020">
    <property type="term" value="C:membrane"/>
    <property type="evidence" value="ECO:0007669"/>
    <property type="project" value="UniProtKB-SubCell"/>
</dbReference>
<evidence type="ECO:0000256" key="4">
    <source>
        <dbReference type="ARBA" id="ARBA00022989"/>
    </source>
</evidence>
<dbReference type="EMBL" id="JAAOAS010000054">
    <property type="protein sequence ID" value="KAF5599171.1"/>
    <property type="molecule type" value="Genomic_DNA"/>
</dbReference>
<dbReference type="SUPFAM" id="SSF103473">
    <property type="entry name" value="MFS general substrate transporter"/>
    <property type="match status" value="1"/>
</dbReference>
<proteinExistence type="predicted"/>
<keyword evidence="6" id="KW-0325">Glycoprotein</keyword>
<name>A0A8H5PLK4_9HYPO</name>
<keyword evidence="4 8" id="KW-1133">Transmembrane helix</keyword>
<gene>
    <name evidence="9" type="ORF">FPCIR_2567</name>
</gene>
<dbReference type="Proteomes" id="UP000546213">
    <property type="component" value="Unassembled WGS sequence"/>
</dbReference>
<evidence type="ECO:0000256" key="3">
    <source>
        <dbReference type="ARBA" id="ARBA00022692"/>
    </source>
</evidence>
<feature type="transmembrane region" description="Helical" evidence="8">
    <location>
        <begin position="135"/>
        <end position="152"/>
    </location>
</feature>
<evidence type="ECO:0000256" key="8">
    <source>
        <dbReference type="SAM" id="Phobius"/>
    </source>
</evidence>
<accession>A0A8H5PLK4</accession>
<feature type="transmembrane region" description="Helical" evidence="8">
    <location>
        <begin position="361"/>
        <end position="384"/>
    </location>
</feature>
<feature type="transmembrane region" description="Helical" evidence="8">
    <location>
        <begin position="107"/>
        <end position="128"/>
    </location>
</feature>
<feature type="transmembrane region" description="Helical" evidence="8">
    <location>
        <begin position="396"/>
        <end position="416"/>
    </location>
</feature>
<evidence type="ECO:0000256" key="1">
    <source>
        <dbReference type="ARBA" id="ARBA00004141"/>
    </source>
</evidence>
<comment type="subcellular location">
    <subcellularLocation>
        <location evidence="1">Membrane</location>
        <topology evidence="1">Multi-pass membrane protein</topology>
    </subcellularLocation>
</comment>
<dbReference type="Pfam" id="PF07690">
    <property type="entry name" value="MFS_1"/>
    <property type="match status" value="1"/>
</dbReference>
<dbReference type="InterPro" id="IPR011701">
    <property type="entry name" value="MFS"/>
</dbReference>